<protein>
    <recommendedName>
        <fullName evidence="2">DUF6383 domain-containing protein</fullName>
    </recommendedName>
</protein>
<evidence type="ECO:0000259" key="2">
    <source>
        <dbReference type="Pfam" id="PF19910"/>
    </source>
</evidence>
<keyword evidence="1" id="KW-0732">Signal</keyword>
<dbReference type="Pfam" id="PF19910">
    <property type="entry name" value="DUF6383"/>
    <property type="match status" value="1"/>
</dbReference>
<keyword evidence="4" id="KW-1185">Reference proteome</keyword>
<feature type="signal peptide" evidence="1">
    <location>
        <begin position="1"/>
        <end position="22"/>
    </location>
</feature>
<proteinExistence type="predicted"/>
<dbReference type="InterPro" id="IPR045963">
    <property type="entry name" value="DUF6383"/>
</dbReference>
<name>A0A0F5JC29_9BACT</name>
<evidence type="ECO:0000313" key="4">
    <source>
        <dbReference type="Proteomes" id="UP000033035"/>
    </source>
</evidence>
<dbReference type="PATRIC" id="fig|1203610.3.peg.2565"/>
<evidence type="ECO:0000256" key="1">
    <source>
        <dbReference type="SAM" id="SignalP"/>
    </source>
</evidence>
<organism evidence="3 4">
    <name type="scientific">Parabacteroides gordonii MS-1 = DSM 23371</name>
    <dbReference type="NCBI Taxonomy" id="1203610"/>
    <lineage>
        <taxon>Bacteria</taxon>
        <taxon>Pseudomonadati</taxon>
        <taxon>Bacteroidota</taxon>
        <taxon>Bacteroidia</taxon>
        <taxon>Bacteroidales</taxon>
        <taxon>Tannerellaceae</taxon>
        <taxon>Parabacteroides</taxon>
    </lineage>
</organism>
<reference evidence="3 4" key="1">
    <citation type="submission" date="2013-04" db="EMBL/GenBank/DDBJ databases">
        <title>The Genome Sequence of Parabacteroides gordonii DSM 23371.</title>
        <authorList>
            <consortium name="The Broad Institute Genomics Platform"/>
            <person name="Earl A."/>
            <person name="Ward D."/>
            <person name="Feldgarden M."/>
            <person name="Gevers D."/>
            <person name="Martens E."/>
            <person name="Sakamoto M."/>
            <person name="Benno Y."/>
            <person name="Suzuki N."/>
            <person name="Matsunaga N."/>
            <person name="Koshihara K."/>
            <person name="Seki M."/>
            <person name="Komiya H."/>
            <person name="Walker B."/>
            <person name="Young S."/>
            <person name="Zeng Q."/>
            <person name="Gargeya S."/>
            <person name="Fitzgerald M."/>
            <person name="Haas B."/>
            <person name="Abouelleil A."/>
            <person name="Allen A.W."/>
            <person name="Alvarado L."/>
            <person name="Arachchi H.M."/>
            <person name="Berlin A.M."/>
            <person name="Chapman S.B."/>
            <person name="Gainer-Dewar J."/>
            <person name="Goldberg J."/>
            <person name="Griggs A."/>
            <person name="Gujja S."/>
            <person name="Hansen M."/>
            <person name="Howarth C."/>
            <person name="Imamovic A."/>
            <person name="Ireland A."/>
            <person name="Larimer J."/>
            <person name="McCowan C."/>
            <person name="Murphy C."/>
            <person name="Pearson M."/>
            <person name="Poon T.W."/>
            <person name="Priest M."/>
            <person name="Roberts A."/>
            <person name="Saif S."/>
            <person name="Shea T."/>
            <person name="Sisk P."/>
            <person name="Sykes S."/>
            <person name="Wortman J."/>
            <person name="Nusbaum C."/>
            <person name="Birren B."/>
        </authorList>
    </citation>
    <scope>NUCLEOTIDE SEQUENCE [LARGE SCALE GENOMIC DNA]</scope>
    <source>
        <strain evidence="3 4">MS-1</strain>
    </source>
</reference>
<gene>
    <name evidence="3" type="ORF">HMPREF1536_02498</name>
</gene>
<dbReference type="Proteomes" id="UP000033035">
    <property type="component" value="Unassembled WGS sequence"/>
</dbReference>
<comment type="caution">
    <text evidence="3">The sequence shown here is derived from an EMBL/GenBank/DDBJ whole genome shotgun (WGS) entry which is preliminary data.</text>
</comment>
<feature type="domain" description="DUF6383" evidence="2">
    <location>
        <begin position="1351"/>
        <end position="1424"/>
    </location>
</feature>
<accession>A0A0F5JC29</accession>
<dbReference type="HOGENOM" id="CLU_252802_0_0_10"/>
<dbReference type="EMBL" id="AQHW01000015">
    <property type="protein sequence ID" value="KKB55045.1"/>
    <property type="molecule type" value="Genomic_DNA"/>
</dbReference>
<dbReference type="RefSeq" id="WP_147337565.1">
    <property type="nucleotide sequence ID" value="NZ_KE386764.1"/>
</dbReference>
<sequence>MNRKFSTLMAIAMLATGANGWAQVRIDAASTTTDGYTVQASAAGALFNQFVQEDASSRGNKLFPAVSPFELKTTYGAKPISSLQHVNGVADGRYFQFAISESFHAASAVAGDGKEVLTMVWVDADNATSGQGHFEVQVENVNNANVSNNRITLDRTLWKVTANKDAAGTVLYYQLQNKASEAIMQLSIDKVVGTPNAAGEAEIALEVVNGQTNWRWADGQVASVNSKIEPTAGTVLQNQLRAQYNNGMTIRLARKVASGGEITLGAVKMNSNKAFAVNTDAVTINGATFYPVTFESWEANPIILTADQINAELGNEVLLTEDKKTPNRFNFVFDPDVQGDTNVMLSGAFKAENAKSGFDRVPGDAPDGYVRFVTNATKNESSEFKKEYLHVDTAYYDPNPNGRYDLKLTVGQILYPRYAVAADGRTVNSDGELMMGGSVMTDAQKYGDLLGATAADKLSKAPNTMSAYTQLKRQSNFRPIFYPSTQSLRLQAEMLYKADKNNSASWWEQMAKDAAGTAVGTSVAANWAAGTIGTDYTMLIAECAADPSIDPVNKRGAARGYYPSYAQEIASVKQGNRLLHYLSPWAVTDMTDVTKRNGYATNGLADVNVMLWNAVGNVLQENKAVATALSAAFDAASTGDQNVWVLDPASTVTTTNMAEFKTANPNEVAAADAGLMLIYAPQYASAHSNLARLVTLTPTHVVLTAGPHDVNDAKYNGLLTYITLKTTKTESDLNEVADIAEGFYYIRNAKKLSSDLTKEGDYRYEDLAATNATFTYWNAMTQKWDRGDVQNGNNPNNTGINADMHKNDLSNIGNLVYSEDKKVIPSAQWYVKGNGGYYTIINRESGRTWGTSYWWKTSEPNTYANMATYYDAAGLMQTYRDTIRIEMIPQAELTNRTMGYLDMTQAEAIADTSVYAIGMKNLGDTHFSLTSVDGVLKLVQDAKGEYKMERVLVKDKDIYSQKTMGTDELIYGYVPAKGNAVDTAKMLVRAKYYIYKDEVNANSGIEPSSIKTRQYITLESGKYRLTSIQVKFDDNLFSTNLDADEMSGTENVKNRRAFYVKQISTEDPTQFVLVDPLVVTQTGNGTSTKTAYGARLFVNQMTAEVQPSSLISDGYANSYASSIFSVEKQQAFNYKDLRGEFSRDTLEFFKADDAAGNYLLSENTVKGANVGLLESLDKNLGKNNAIFLDTANVSRPECTRFLLGLRNVDTYEQNSSIPEHNRHLFTEAAYLVNMIDSVSANPVYMYKNIDQNSTKYYRLGFVNAKHEGSKLTFDKSGAEYDLSDAALGENGLNYATFAFRYCDAERENFYIETMYDKDTRGWLKTINHVLVVTPEIQEAEVFQAKKSEGAPTANEEITASSVTVVGGNGIVTIKGAAAKKVTVCNVLGQTLASTVLSSDDATIAVPAGIVVVAVEGEAAVKAVVK</sequence>
<feature type="chain" id="PRO_5002490031" description="DUF6383 domain-containing protein" evidence="1">
    <location>
        <begin position="23"/>
        <end position="1425"/>
    </location>
</feature>
<evidence type="ECO:0000313" key="3">
    <source>
        <dbReference type="EMBL" id="KKB55045.1"/>
    </source>
</evidence>